<sequence>MPLLLKTSFWLSTMAVVVLSLLPVAYLPPQSFDIWDKTQHAAGFLVLAVLGLAAYPATPVLRVCLGLLLLGGAIEFAQSATGWRQGDLLDLLADAVGIVLGGGLSWPLRRLLAAASRHVRHQG</sequence>
<comment type="caution">
    <text evidence="2">The sequence shown here is derived from an EMBL/GenBank/DDBJ whole genome shotgun (WGS) entry which is preliminary data.</text>
</comment>
<name>A0A7Y8GW27_9BURK</name>
<gene>
    <name evidence="2" type="ORF">F3K02_07635</name>
</gene>
<keyword evidence="1" id="KW-1133">Transmembrane helix</keyword>
<reference evidence="2 3" key="1">
    <citation type="submission" date="2019-09" db="EMBL/GenBank/DDBJ databases">
        <title>Hydrogenophaga aromatica sp. nov., isolated from a para-xylene-degrading enrichment culture.</title>
        <authorList>
            <person name="Tancsics A."/>
            <person name="Banerjee S."/>
        </authorList>
    </citation>
    <scope>NUCLEOTIDE SEQUENCE [LARGE SCALE GENOMIC DNA]</scope>
    <source>
        <strain evidence="2 3">D2P1</strain>
    </source>
</reference>
<organism evidence="2 3">
    <name type="scientific">Hydrogenophaga aromaticivorans</name>
    <dbReference type="NCBI Taxonomy" id="2610898"/>
    <lineage>
        <taxon>Bacteria</taxon>
        <taxon>Pseudomonadati</taxon>
        <taxon>Pseudomonadota</taxon>
        <taxon>Betaproteobacteria</taxon>
        <taxon>Burkholderiales</taxon>
        <taxon>Comamonadaceae</taxon>
        <taxon>Hydrogenophaga</taxon>
    </lineage>
</organism>
<protein>
    <submittedName>
        <fullName evidence="2">VanZ family protein</fullName>
    </submittedName>
</protein>
<evidence type="ECO:0000313" key="2">
    <source>
        <dbReference type="EMBL" id="NWF45122.1"/>
    </source>
</evidence>
<dbReference type="RefSeq" id="WP_177134787.1">
    <property type="nucleotide sequence ID" value="NZ_VYGV01000006.1"/>
</dbReference>
<evidence type="ECO:0000256" key="1">
    <source>
        <dbReference type="SAM" id="Phobius"/>
    </source>
</evidence>
<keyword evidence="3" id="KW-1185">Reference proteome</keyword>
<dbReference type="EMBL" id="VYGV01000006">
    <property type="protein sequence ID" value="NWF45122.1"/>
    <property type="molecule type" value="Genomic_DNA"/>
</dbReference>
<keyword evidence="1" id="KW-0472">Membrane</keyword>
<evidence type="ECO:0000313" key="3">
    <source>
        <dbReference type="Proteomes" id="UP000545507"/>
    </source>
</evidence>
<keyword evidence="1" id="KW-0812">Transmembrane</keyword>
<feature type="transmembrane region" description="Helical" evidence="1">
    <location>
        <begin position="7"/>
        <end position="26"/>
    </location>
</feature>
<dbReference type="PANTHER" id="PTHR28008">
    <property type="entry name" value="DOMAIN PROTEIN, PUTATIVE (AFU_ORTHOLOGUE AFUA_3G10980)-RELATED"/>
    <property type="match status" value="1"/>
</dbReference>
<dbReference type="PANTHER" id="PTHR28008:SF1">
    <property type="entry name" value="DOMAIN PROTEIN, PUTATIVE (AFU_ORTHOLOGUE AFUA_3G10980)-RELATED"/>
    <property type="match status" value="1"/>
</dbReference>
<accession>A0A7Y8GW27</accession>
<dbReference type="Proteomes" id="UP000545507">
    <property type="component" value="Unassembled WGS sequence"/>
</dbReference>
<dbReference type="AlphaFoldDB" id="A0A7Y8GW27"/>
<proteinExistence type="predicted"/>
<feature type="transmembrane region" description="Helical" evidence="1">
    <location>
        <begin position="38"/>
        <end position="55"/>
    </location>
</feature>